<evidence type="ECO:0000313" key="8">
    <source>
        <dbReference type="EMBL" id="KIW31262.1"/>
    </source>
</evidence>
<evidence type="ECO:0000256" key="2">
    <source>
        <dbReference type="ARBA" id="ARBA00022692"/>
    </source>
</evidence>
<dbReference type="OrthoDB" id="1641132at2759"/>
<name>A0A0D2B0X5_9EURO</name>
<feature type="transmembrane region" description="Helical" evidence="6">
    <location>
        <begin position="157"/>
        <end position="177"/>
    </location>
</feature>
<dbReference type="HOGENOM" id="CLU_094297_2_0_1"/>
<dbReference type="Pfam" id="PF13664">
    <property type="entry name" value="DUF4149"/>
    <property type="match status" value="1"/>
</dbReference>
<protein>
    <recommendedName>
        <fullName evidence="7">TMEM205-like domain-containing protein</fullName>
    </recommendedName>
</protein>
<dbReference type="RefSeq" id="XP_016251478.1">
    <property type="nucleotide sequence ID" value="XM_016389576.1"/>
</dbReference>
<feature type="region of interest" description="Disordered" evidence="5">
    <location>
        <begin position="124"/>
        <end position="145"/>
    </location>
</feature>
<feature type="domain" description="TMEM205-like" evidence="7">
    <location>
        <begin position="17"/>
        <end position="128"/>
    </location>
</feature>
<evidence type="ECO:0000256" key="3">
    <source>
        <dbReference type="ARBA" id="ARBA00022989"/>
    </source>
</evidence>
<dbReference type="PANTHER" id="PTHR23241:SF106">
    <property type="entry name" value="DUF4149 DOMAIN-CONTAINING PROTEIN"/>
    <property type="match status" value="1"/>
</dbReference>
<evidence type="ECO:0000256" key="6">
    <source>
        <dbReference type="SAM" id="Phobius"/>
    </source>
</evidence>
<dbReference type="EMBL" id="KN847041">
    <property type="protein sequence ID" value="KIW31262.1"/>
    <property type="molecule type" value="Genomic_DNA"/>
</dbReference>
<feature type="transmembrane region" description="Helical" evidence="6">
    <location>
        <begin position="93"/>
        <end position="116"/>
    </location>
</feature>
<dbReference type="PANTHER" id="PTHR23241">
    <property type="entry name" value="LATE EMBRYOGENESIS ABUNDANT PLANTS LEA-RELATED"/>
    <property type="match status" value="1"/>
</dbReference>
<dbReference type="VEuPathDB" id="FungiDB:PV07_02925"/>
<dbReference type="AlphaFoldDB" id="A0A0D2B0X5"/>
<reference evidence="8 9" key="1">
    <citation type="submission" date="2015-01" db="EMBL/GenBank/DDBJ databases">
        <title>The Genome Sequence of Cladophialophora immunda CBS83496.</title>
        <authorList>
            <consortium name="The Broad Institute Genomics Platform"/>
            <person name="Cuomo C."/>
            <person name="de Hoog S."/>
            <person name="Gorbushina A."/>
            <person name="Stielow B."/>
            <person name="Teixiera M."/>
            <person name="Abouelleil A."/>
            <person name="Chapman S.B."/>
            <person name="Priest M."/>
            <person name="Young S.K."/>
            <person name="Wortman J."/>
            <person name="Nusbaum C."/>
            <person name="Birren B."/>
        </authorList>
    </citation>
    <scope>NUCLEOTIDE SEQUENCE [LARGE SCALE GENOMIC DNA]</scope>
    <source>
        <strain evidence="8 9">CBS 83496</strain>
    </source>
</reference>
<feature type="compositionally biased region" description="Basic and acidic residues" evidence="5">
    <location>
        <begin position="127"/>
        <end position="145"/>
    </location>
</feature>
<sequence>MPETSIFYSAAPYHIISYGVLLGTTTFQSFVGGIVAFKTLPRPQFATLQQATFPIYFAMQTALPVALALTFPAERTAIGTNPASMAGVLLPENRLHVFTPLVTMLVSGLMNMAYLGPATTKCMRERKHQETKDGKKSYDPPPHSEEMQALNKRFQTLHGTSSLVNLMSWVAMVWYGFYLGQRIA</sequence>
<gene>
    <name evidence="8" type="ORF">PV07_02925</name>
</gene>
<keyword evidence="3 6" id="KW-1133">Transmembrane helix</keyword>
<dbReference type="InterPro" id="IPR025423">
    <property type="entry name" value="TMEM205-like"/>
</dbReference>
<evidence type="ECO:0000256" key="1">
    <source>
        <dbReference type="ARBA" id="ARBA00004370"/>
    </source>
</evidence>
<dbReference type="InterPro" id="IPR053009">
    <property type="entry name" value="Xanthocillin_Biosynth-Assoc"/>
</dbReference>
<feature type="transmembrane region" description="Helical" evidence="6">
    <location>
        <begin position="53"/>
        <end position="73"/>
    </location>
</feature>
<organism evidence="8 9">
    <name type="scientific">Cladophialophora immunda</name>
    <dbReference type="NCBI Taxonomy" id="569365"/>
    <lineage>
        <taxon>Eukaryota</taxon>
        <taxon>Fungi</taxon>
        <taxon>Dikarya</taxon>
        <taxon>Ascomycota</taxon>
        <taxon>Pezizomycotina</taxon>
        <taxon>Eurotiomycetes</taxon>
        <taxon>Chaetothyriomycetidae</taxon>
        <taxon>Chaetothyriales</taxon>
        <taxon>Herpotrichiellaceae</taxon>
        <taxon>Cladophialophora</taxon>
    </lineage>
</organism>
<evidence type="ECO:0000313" key="9">
    <source>
        <dbReference type="Proteomes" id="UP000054466"/>
    </source>
</evidence>
<proteinExistence type="predicted"/>
<feature type="transmembrane region" description="Helical" evidence="6">
    <location>
        <begin position="15"/>
        <end position="41"/>
    </location>
</feature>
<comment type="subcellular location">
    <subcellularLocation>
        <location evidence="1">Membrane</location>
    </subcellularLocation>
</comment>
<evidence type="ECO:0000256" key="4">
    <source>
        <dbReference type="ARBA" id="ARBA00023136"/>
    </source>
</evidence>
<keyword evidence="4 6" id="KW-0472">Membrane</keyword>
<evidence type="ECO:0000259" key="7">
    <source>
        <dbReference type="Pfam" id="PF13664"/>
    </source>
</evidence>
<evidence type="ECO:0000256" key="5">
    <source>
        <dbReference type="SAM" id="MobiDB-lite"/>
    </source>
</evidence>
<accession>A0A0D2B0X5</accession>
<keyword evidence="9" id="KW-1185">Reference proteome</keyword>
<dbReference type="GO" id="GO:0016020">
    <property type="term" value="C:membrane"/>
    <property type="evidence" value="ECO:0007669"/>
    <property type="project" value="UniProtKB-SubCell"/>
</dbReference>
<dbReference type="GeneID" id="27342119"/>
<dbReference type="Proteomes" id="UP000054466">
    <property type="component" value="Unassembled WGS sequence"/>
</dbReference>
<keyword evidence="2 6" id="KW-0812">Transmembrane</keyword>